<sequence length="155" mass="16879">MKEGISPRFEFGYGLTYTNFSYSNFSVSKVPNARFDLAPPGSKSSALAPEGGLASLYDVLATACVTVTNTGEVAAAEVAQLYVNIPGSGVERALRGFEKKLLQPGESAEYTFDLKRRDLSLWSMEKQDWMLQDGQYEIVMGKSVLDVQGTAVFSV</sequence>
<dbReference type="Gene3D" id="2.60.40.10">
    <property type="entry name" value="Immunoglobulins"/>
    <property type="match status" value="1"/>
</dbReference>
<name>A0A1X7RH42_ZYMT9</name>
<reference evidence="9 10" key="1">
    <citation type="submission" date="2016-06" db="EMBL/GenBank/DDBJ databases">
        <authorList>
            <person name="Kjaerup R.B."/>
            <person name="Dalgaard T.S."/>
            <person name="Juul-Madsen H.R."/>
        </authorList>
    </citation>
    <scope>NUCLEOTIDE SEQUENCE [LARGE SCALE GENOMIC DNA]</scope>
</reference>
<feature type="domain" description="Fibronectin type III-like" evidence="8">
    <location>
        <begin position="77"/>
        <end position="144"/>
    </location>
</feature>
<keyword evidence="6" id="KW-0624">Polysaccharide degradation</keyword>
<comment type="catalytic activity">
    <reaction evidence="1">
        <text>Hydrolysis of terminal, non-reducing beta-D-glucosyl residues with release of beta-D-glucose.</text>
        <dbReference type="EC" id="3.2.1.21"/>
    </reaction>
</comment>
<dbReference type="PANTHER" id="PTHR42715:SF5">
    <property type="entry name" value="BETA-GLUCOSIDASE M-RELATED"/>
    <property type="match status" value="1"/>
</dbReference>
<proteinExistence type="inferred from homology"/>
<accession>A0A1X7RH42</accession>
<evidence type="ECO:0000256" key="4">
    <source>
        <dbReference type="ARBA" id="ARBA00022729"/>
    </source>
</evidence>
<evidence type="ECO:0000313" key="9">
    <source>
        <dbReference type="EMBL" id="SMQ46723.1"/>
    </source>
</evidence>
<dbReference type="EMBL" id="LT853692">
    <property type="protein sequence ID" value="SMQ46723.1"/>
    <property type="molecule type" value="Genomic_DNA"/>
</dbReference>
<evidence type="ECO:0000256" key="1">
    <source>
        <dbReference type="ARBA" id="ARBA00000448"/>
    </source>
</evidence>
<organism evidence="9 10">
    <name type="scientific">Zymoseptoria tritici (strain ST99CH_3D7)</name>
    <dbReference type="NCBI Taxonomy" id="1276538"/>
    <lineage>
        <taxon>Eukaryota</taxon>
        <taxon>Fungi</taxon>
        <taxon>Dikarya</taxon>
        <taxon>Ascomycota</taxon>
        <taxon>Pezizomycotina</taxon>
        <taxon>Dothideomycetes</taxon>
        <taxon>Dothideomycetidae</taxon>
        <taxon>Mycosphaerellales</taxon>
        <taxon>Mycosphaerellaceae</taxon>
        <taxon>Zymoseptoria</taxon>
    </lineage>
</organism>
<dbReference type="AlphaFoldDB" id="A0A1X7RH42"/>
<gene>
    <name evidence="9" type="ORF">ZT3D7_G1869</name>
</gene>
<keyword evidence="4" id="KW-0732">Signal</keyword>
<comment type="similarity">
    <text evidence="2">Belongs to the glycosyl hydrolase 3 family.</text>
</comment>
<evidence type="ECO:0000256" key="3">
    <source>
        <dbReference type="ARBA" id="ARBA00012744"/>
    </source>
</evidence>
<dbReference type="InterPro" id="IPR013783">
    <property type="entry name" value="Ig-like_fold"/>
</dbReference>
<dbReference type="PANTHER" id="PTHR42715">
    <property type="entry name" value="BETA-GLUCOSIDASE"/>
    <property type="match status" value="1"/>
</dbReference>
<keyword evidence="6" id="KW-0136">Cellulose degradation</keyword>
<dbReference type="GO" id="GO:0030245">
    <property type="term" value="P:cellulose catabolic process"/>
    <property type="evidence" value="ECO:0007669"/>
    <property type="project" value="UniProtKB-KW"/>
</dbReference>
<keyword evidence="5" id="KW-0378">Hydrolase</keyword>
<dbReference type="SMART" id="SM01217">
    <property type="entry name" value="Fn3_like"/>
    <property type="match status" value="1"/>
</dbReference>
<keyword evidence="7" id="KW-0326">Glycosidase</keyword>
<protein>
    <recommendedName>
        <fullName evidence="3">beta-glucosidase</fullName>
        <ecNumber evidence="3">3.2.1.21</ecNumber>
    </recommendedName>
</protein>
<dbReference type="EC" id="3.2.1.21" evidence="3"/>
<evidence type="ECO:0000256" key="6">
    <source>
        <dbReference type="ARBA" id="ARBA00023001"/>
    </source>
</evidence>
<dbReference type="InterPro" id="IPR050288">
    <property type="entry name" value="Cellulose_deg_GH3"/>
</dbReference>
<keyword evidence="10" id="KW-1185">Reference proteome</keyword>
<dbReference type="InterPro" id="IPR026891">
    <property type="entry name" value="Fn3-like"/>
</dbReference>
<evidence type="ECO:0000256" key="5">
    <source>
        <dbReference type="ARBA" id="ARBA00022801"/>
    </source>
</evidence>
<dbReference type="Proteomes" id="UP000215127">
    <property type="component" value="Chromosome 1"/>
</dbReference>
<evidence type="ECO:0000256" key="2">
    <source>
        <dbReference type="ARBA" id="ARBA00005336"/>
    </source>
</evidence>
<dbReference type="GO" id="GO:0008422">
    <property type="term" value="F:beta-glucosidase activity"/>
    <property type="evidence" value="ECO:0007669"/>
    <property type="project" value="UniProtKB-EC"/>
</dbReference>
<dbReference type="STRING" id="1276538.A0A1X7RH42"/>
<evidence type="ECO:0000256" key="7">
    <source>
        <dbReference type="ARBA" id="ARBA00023295"/>
    </source>
</evidence>
<evidence type="ECO:0000313" key="10">
    <source>
        <dbReference type="Proteomes" id="UP000215127"/>
    </source>
</evidence>
<dbReference type="Pfam" id="PF14310">
    <property type="entry name" value="Fn3-like"/>
    <property type="match status" value="1"/>
</dbReference>
<evidence type="ECO:0000259" key="8">
    <source>
        <dbReference type="SMART" id="SM01217"/>
    </source>
</evidence>
<keyword evidence="6" id="KW-0119">Carbohydrate metabolism</keyword>